<dbReference type="EMBL" id="CP014167">
    <property type="protein sequence ID" value="ANS77028.1"/>
    <property type="molecule type" value="Genomic_DNA"/>
</dbReference>
<dbReference type="KEGG" id="pyg:AWM70_01085"/>
<dbReference type="Proteomes" id="UP000092573">
    <property type="component" value="Chromosome"/>
</dbReference>
<proteinExistence type="predicted"/>
<name>A0A1B1N6G0_9BACL</name>
<dbReference type="Gene3D" id="3.20.20.370">
    <property type="entry name" value="Glycoside hydrolase/deacetylase"/>
    <property type="match status" value="1"/>
</dbReference>
<dbReference type="AlphaFoldDB" id="A0A1B1N6G0"/>
<protein>
    <recommendedName>
        <fullName evidence="2">NodB homology domain-containing protein</fullName>
    </recommendedName>
</protein>
<accession>A0A1B1N6G0</accession>
<dbReference type="InterPro" id="IPR011330">
    <property type="entry name" value="Glyco_hydro/deAcase_b/a-brl"/>
</dbReference>
<feature type="compositionally biased region" description="Basic and acidic residues" evidence="1">
    <location>
        <begin position="1"/>
        <end position="28"/>
    </location>
</feature>
<evidence type="ECO:0000259" key="2">
    <source>
        <dbReference type="PROSITE" id="PS51677"/>
    </source>
</evidence>
<dbReference type="Pfam" id="PF01522">
    <property type="entry name" value="Polysacc_deac_1"/>
    <property type="match status" value="1"/>
</dbReference>
<dbReference type="GO" id="GO:0016810">
    <property type="term" value="F:hydrolase activity, acting on carbon-nitrogen (but not peptide) bonds"/>
    <property type="evidence" value="ECO:0007669"/>
    <property type="project" value="InterPro"/>
</dbReference>
<evidence type="ECO:0000313" key="4">
    <source>
        <dbReference type="Proteomes" id="UP000092573"/>
    </source>
</evidence>
<organism evidence="3 4">
    <name type="scientific">Paenibacillus yonginensis</name>
    <dbReference type="NCBI Taxonomy" id="1462996"/>
    <lineage>
        <taxon>Bacteria</taxon>
        <taxon>Bacillati</taxon>
        <taxon>Bacillota</taxon>
        <taxon>Bacilli</taxon>
        <taxon>Bacillales</taxon>
        <taxon>Paenibacillaceae</taxon>
        <taxon>Paenibacillus</taxon>
    </lineage>
</organism>
<sequence>MDNDKFDAAHKSEIDSHLKAVKEAERQAKPAPPKPAGRPSGKTIYLTFDDGPSAHTGQLLDILDRYEVKATFFMLGNHISSYSDSVKRMVQEGDSVGLHGMTHQKDLFYKTPEAALQEMNDDNERLYKAAGVKSVLIRPPYGSKPYFKEDFRDKVLGAGYHLWDWNVDSQDWKFKADTASTYANVMKQVKAVSARKTAPVVLMHDLPTTIQILPKILAELKKEGYAFAVITPELKPVNFWNDER</sequence>
<dbReference type="PANTHER" id="PTHR10587:SF125">
    <property type="entry name" value="POLYSACCHARIDE DEACETYLASE YHEN-RELATED"/>
    <property type="match status" value="1"/>
</dbReference>
<keyword evidence="4" id="KW-1185">Reference proteome</keyword>
<dbReference type="InterPro" id="IPR050248">
    <property type="entry name" value="Polysacc_deacetylase_ArnD"/>
</dbReference>
<gene>
    <name evidence="3" type="ORF">AWM70_01085</name>
</gene>
<dbReference type="CDD" id="cd10944">
    <property type="entry name" value="CE4_SmPgdA_like"/>
    <property type="match status" value="1"/>
</dbReference>
<feature type="domain" description="NodB homology" evidence="2">
    <location>
        <begin position="42"/>
        <end position="228"/>
    </location>
</feature>
<dbReference type="PROSITE" id="PS51677">
    <property type="entry name" value="NODB"/>
    <property type="match status" value="1"/>
</dbReference>
<dbReference type="GO" id="GO:0005975">
    <property type="term" value="P:carbohydrate metabolic process"/>
    <property type="evidence" value="ECO:0007669"/>
    <property type="project" value="InterPro"/>
</dbReference>
<evidence type="ECO:0000313" key="3">
    <source>
        <dbReference type="EMBL" id="ANS77028.1"/>
    </source>
</evidence>
<dbReference type="InterPro" id="IPR002509">
    <property type="entry name" value="NODB_dom"/>
</dbReference>
<feature type="region of interest" description="Disordered" evidence="1">
    <location>
        <begin position="1"/>
        <end position="42"/>
    </location>
</feature>
<dbReference type="PANTHER" id="PTHR10587">
    <property type="entry name" value="GLYCOSYL TRANSFERASE-RELATED"/>
    <property type="match status" value="1"/>
</dbReference>
<evidence type="ECO:0000256" key="1">
    <source>
        <dbReference type="SAM" id="MobiDB-lite"/>
    </source>
</evidence>
<dbReference type="SUPFAM" id="SSF88713">
    <property type="entry name" value="Glycoside hydrolase/deacetylase"/>
    <property type="match status" value="1"/>
</dbReference>
<reference evidence="3 4" key="1">
    <citation type="submission" date="2016-01" db="EMBL/GenBank/DDBJ databases">
        <title>Complete Genome Sequence of Paenibacillus yonginensis DCY84, a novel Plant Growth-Promoting Bacteria with Elicitation of Induced Systemic Resistance.</title>
        <authorList>
            <person name="Kim Y.J."/>
            <person name="Yang D.C."/>
            <person name="Sukweenadhi J."/>
        </authorList>
    </citation>
    <scope>NUCLEOTIDE SEQUENCE [LARGE SCALE GENOMIC DNA]</scope>
    <source>
        <strain evidence="3 4">DCY84</strain>
    </source>
</reference>